<name>A0A7W5Z6S9_9HYPH</name>
<dbReference type="PIRSF" id="PIRSF019422">
    <property type="entry name" value="MltA"/>
    <property type="match status" value="1"/>
</dbReference>
<dbReference type="Pfam" id="PF03562">
    <property type="entry name" value="MltA"/>
    <property type="match status" value="1"/>
</dbReference>
<comment type="caution">
    <text evidence="7">The sequence shown here is derived from an EMBL/GenBank/DDBJ whole genome shotgun (WGS) entry which is preliminary data.</text>
</comment>
<evidence type="ECO:0000256" key="3">
    <source>
        <dbReference type="ARBA" id="ARBA00023239"/>
    </source>
</evidence>
<dbReference type="PANTHER" id="PTHR30124:SF0">
    <property type="entry name" value="MEMBRANE-BOUND LYTIC MUREIN TRANSGLYCOSYLASE A"/>
    <property type="match status" value="1"/>
</dbReference>
<dbReference type="InterPro" id="IPR026044">
    <property type="entry name" value="MltA"/>
</dbReference>
<dbReference type="Pfam" id="PF06725">
    <property type="entry name" value="3D"/>
    <property type="match status" value="1"/>
</dbReference>
<dbReference type="GO" id="GO:0071555">
    <property type="term" value="P:cell wall organization"/>
    <property type="evidence" value="ECO:0007669"/>
    <property type="project" value="UniProtKB-KW"/>
</dbReference>
<evidence type="ECO:0000256" key="1">
    <source>
        <dbReference type="ARBA" id="ARBA00001420"/>
    </source>
</evidence>
<dbReference type="SMART" id="SM00925">
    <property type="entry name" value="MltA"/>
    <property type="match status" value="1"/>
</dbReference>
<dbReference type="SUPFAM" id="SSF50685">
    <property type="entry name" value="Barwin-like endoglucanases"/>
    <property type="match status" value="1"/>
</dbReference>
<dbReference type="PANTHER" id="PTHR30124">
    <property type="entry name" value="MEMBRANE-BOUND LYTIC MUREIN TRANSGLYCOSYLASE A"/>
    <property type="match status" value="1"/>
</dbReference>
<dbReference type="Gene3D" id="2.40.240.50">
    <property type="entry name" value="Barwin-like endoglucanases"/>
    <property type="match status" value="1"/>
</dbReference>
<evidence type="ECO:0000256" key="5">
    <source>
        <dbReference type="ARBA" id="ARBA00030918"/>
    </source>
</evidence>
<organism evidence="7 8">
    <name type="scientific">Pseudochelatococcus contaminans</name>
    <dbReference type="NCBI Taxonomy" id="1538103"/>
    <lineage>
        <taxon>Bacteria</taxon>
        <taxon>Pseudomonadati</taxon>
        <taxon>Pseudomonadota</taxon>
        <taxon>Alphaproteobacteria</taxon>
        <taxon>Hyphomicrobiales</taxon>
        <taxon>Chelatococcaceae</taxon>
        <taxon>Pseudochelatococcus</taxon>
    </lineage>
</organism>
<evidence type="ECO:0000256" key="2">
    <source>
        <dbReference type="ARBA" id="ARBA00012587"/>
    </source>
</evidence>
<dbReference type="GO" id="GO:0009254">
    <property type="term" value="P:peptidoglycan turnover"/>
    <property type="evidence" value="ECO:0007669"/>
    <property type="project" value="InterPro"/>
</dbReference>
<keyword evidence="8" id="KW-1185">Reference proteome</keyword>
<evidence type="ECO:0000256" key="4">
    <source>
        <dbReference type="ARBA" id="ARBA00023316"/>
    </source>
</evidence>
<dbReference type="InterPro" id="IPR005300">
    <property type="entry name" value="MltA_B"/>
</dbReference>
<keyword evidence="4" id="KW-0961">Cell wall biogenesis/degradation</keyword>
<dbReference type="RefSeq" id="WP_183754472.1">
    <property type="nucleotide sequence ID" value="NZ_JACICC010000010.1"/>
</dbReference>
<dbReference type="EC" id="4.2.2.n1" evidence="2"/>
<dbReference type="EMBL" id="JACICC010000010">
    <property type="protein sequence ID" value="MBB3811049.1"/>
    <property type="molecule type" value="Genomic_DNA"/>
</dbReference>
<dbReference type="GO" id="GO:0008933">
    <property type="term" value="F:peptidoglycan lytic transglycosylase activity"/>
    <property type="evidence" value="ECO:0007669"/>
    <property type="project" value="TreeGrafter"/>
</dbReference>
<dbReference type="CDD" id="cd14668">
    <property type="entry name" value="mlta_B"/>
    <property type="match status" value="1"/>
</dbReference>
<keyword evidence="3" id="KW-0456">Lyase</keyword>
<evidence type="ECO:0000259" key="6">
    <source>
        <dbReference type="SMART" id="SM00925"/>
    </source>
</evidence>
<protein>
    <recommendedName>
        <fullName evidence="2">peptidoglycan lytic exotransglycosylase</fullName>
        <ecNumber evidence="2">4.2.2.n1</ecNumber>
    </recommendedName>
    <alternativeName>
        <fullName evidence="5">Murein hydrolase A</fullName>
    </alternativeName>
</protein>
<dbReference type="GO" id="GO:0009253">
    <property type="term" value="P:peptidoglycan catabolic process"/>
    <property type="evidence" value="ECO:0007669"/>
    <property type="project" value="TreeGrafter"/>
</dbReference>
<evidence type="ECO:0000313" key="8">
    <source>
        <dbReference type="Proteomes" id="UP000537592"/>
    </source>
</evidence>
<sequence>MADDHAATFAVFQTTCAVIQRQEDALRRGAAMPDGLAEICDLALSRGDKLSSEAARSFFETYFRAYHVLPHDGAGFLTGYFEPEFPGSLQPTDRYDTPLLARPADLVTVGEGETLPGLDPSLRGARRVESSAGLQFTPYADRAAIEDGDLGIAARPLVYLDRVDAFMAHVQGSVRVRIVAGAAQDRVLRFAYAGRNGHAYTSVARLVVAETGIPPADMTAPRLVAWLRENPDAARRLMRQNRSYIFFREASELSPHHGPIGGASVQLTPGRSLAVDRRIWAYGLPVWIEAALPHVQNGPLHPWQRLMVAQDTGSAIIGPARADLFFGSGSAAGDRAGIVRHAPERFVVLLPVQPEQPL</sequence>
<dbReference type="InterPro" id="IPR036908">
    <property type="entry name" value="RlpA-like_sf"/>
</dbReference>
<dbReference type="AlphaFoldDB" id="A0A7W5Z6S9"/>
<dbReference type="GO" id="GO:0019867">
    <property type="term" value="C:outer membrane"/>
    <property type="evidence" value="ECO:0007669"/>
    <property type="project" value="InterPro"/>
</dbReference>
<dbReference type="GO" id="GO:0004553">
    <property type="term" value="F:hydrolase activity, hydrolyzing O-glycosyl compounds"/>
    <property type="evidence" value="ECO:0007669"/>
    <property type="project" value="InterPro"/>
</dbReference>
<gene>
    <name evidence="7" type="ORF">FHS81_003160</name>
</gene>
<comment type="catalytic activity">
    <reaction evidence="1">
        <text>Exolytic cleavage of the (1-&gt;4)-beta-glycosidic linkage between N-acetylmuramic acid (MurNAc) and N-acetylglucosamine (GlcNAc) residues in peptidoglycan, from either the reducing or the non-reducing ends of the peptidoglycan chains, with concomitant formation of a 1,6-anhydrobond in the MurNAc residue.</text>
        <dbReference type="EC" id="4.2.2.n1"/>
    </reaction>
</comment>
<dbReference type="Gene3D" id="2.40.40.10">
    <property type="entry name" value="RlpA-like domain"/>
    <property type="match status" value="1"/>
</dbReference>
<dbReference type="CDD" id="cd14485">
    <property type="entry name" value="mltA_like_LT_A"/>
    <property type="match status" value="1"/>
</dbReference>
<reference evidence="7 8" key="1">
    <citation type="submission" date="2020-08" db="EMBL/GenBank/DDBJ databases">
        <title>Genomic Encyclopedia of Type Strains, Phase IV (KMG-IV): sequencing the most valuable type-strain genomes for metagenomic binning, comparative biology and taxonomic classification.</title>
        <authorList>
            <person name="Goeker M."/>
        </authorList>
    </citation>
    <scope>NUCLEOTIDE SEQUENCE [LARGE SCALE GENOMIC DNA]</scope>
    <source>
        <strain evidence="7 8">DSM 28760</strain>
    </source>
</reference>
<proteinExistence type="predicted"/>
<dbReference type="Proteomes" id="UP000537592">
    <property type="component" value="Unassembled WGS sequence"/>
</dbReference>
<evidence type="ECO:0000313" key="7">
    <source>
        <dbReference type="EMBL" id="MBB3811049.1"/>
    </source>
</evidence>
<feature type="domain" description="Lytic transglycosylase MltA" evidence="6">
    <location>
        <begin position="84"/>
        <end position="248"/>
    </location>
</feature>
<accession>A0A7W5Z6S9</accession>
<dbReference type="InterPro" id="IPR010611">
    <property type="entry name" value="3D_dom"/>
</dbReference>